<feature type="region of interest" description="Disordered" evidence="1">
    <location>
        <begin position="467"/>
        <end position="526"/>
    </location>
</feature>
<protein>
    <submittedName>
        <fullName evidence="3">Uncharacterized protein</fullName>
    </submittedName>
</protein>
<evidence type="ECO:0000256" key="1">
    <source>
        <dbReference type="SAM" id="MobiDB-lite"/>
    </source>
</evidence>
<comment type="caution">
    <text evidence="3">The sequence shown here is derived from an EMBL/GenBank/DDBJ whole genome shotgun (WGS) entry which is preliminary data.</text>
</comment>
<keyword evidence="2" id="KW-0812">Transmembrane</keyword>
<name>A0AAD6TVD5_9AGAR</name>
<dbReference type="Gene3D" id="2.60.120.260">
    <property type="entry name" value="Galactose-binding domain-like"/>
    <property type="match status" value="2"/>
</dbReference>
<organism evidence="3 4">
    <name type="scientific">Mycena belliarum</name>
    <dbReference type="NCBI Taxonomy" id="1033014"/>
    <lineage>
        <taxon>Eukaryota</taxon>
        <taxon>Fungi</taxon>
        <taxon>Dikarya</taxon>
        <taxon>Basidiomycota</taxon>
        <taxon>Agaricomycotina</taxon>
        <taxon>Agaricomycetes</taxon>
        <taxon>Agaricomycetidae</taxon>
        <taxon>Agaricales</taxon>
        <taxon>Marasmiineae</taxon>
        <taxon>Mycenaceae</taxon>
        <taxon>Mycena</taxon>
    </lineage>
</organism>
<accession>A0AAD6TVD5</accession>
<proteinExistence type="predicted"/>
<evidence type="ECO:0000256" key="2">
    <source>
        <dbReference type="SAM" id="Phobius"/>
    </source>
</evidence>
<dbReference type="AlphaFoldDB" id="A0AAD6TVD5"/>
<keyword evidence="2" id="KW-1133">Transmembrane helix</keyword>
<sequence>MTTARQRVVDDVDPAIKYGPNGWFVVNPSTLAGLGNFGPIWNGTSHATATANSTLSYAFNGTSMRVLGTIMVSTDSNNVTDPTWECAVDGIPISNPQPTFQFAENNWILCDQPRISPGSHVLTIQVQSKGRPFYLDDLVYTPLPGDTFDSAVLIYSNTDPGVSYSAQWTNFGGENATQTNGAQVALSFEGTSASLFGFVPTELPHDATTATYAIDGGTPVPFALNGLPKADSATQFNTIFFTTPLIPNGQHNLVVTHAGDDKHTPLVVGGFHVTNTSTSTLVSPSSSVPLSSPIPSAASTSKQSSAAAIAGGVIGGIVLLALAALLFVWCRRRQRRHALAAPLPMYDANSDAPRPSIHASSNTYAHAPAMSAASAYSRFGGGGRSDASRPSTTYPYIDRVAPPTTDASSYSGGARSDASRPSTTYPYVDRVAPSTTDASSYGGGTQWDVSRPSTIYPYIDRAAYEHASDTTSAPSRSHTHRLSGSSYYPATSTSHDLSTADSHPSNALGVSVRNAPPLPKPRRPPPLKLAREIAAAAAFVPPAREPGVNSSVVVLRHEDSGVRLRSPSPQEVVELPPGYSAD</sequence>
<feature type="region of interest" description="Disordered" evidence="1">
    <location>
        <begin position="378"/>
        <end position="446"/>
    </location>
</feature>
<dbReference type="EMBL" id="JARJCN010000064">
    <property type="protein sequence ID" value="KAJ7078729.1"/>
    <property type="molecule type" value="Genomic_DNA"/>
</dbReference>
<reference evidence="3" key="1">
    <citation type="submission" date="2023-03" db="EMBL/GenBank/DDBJ databases">
        <title>Massive genome expansion in bonnet fungi (Mycena s.s.) driven by repeated elements and novel gene families across ecological guilds.</title>
        <authorList>
            <consortium name="Lawrence Berkeley National Laboratory"/>
            <person name="Harder C.B."/>
            <person name="Miyauchi S."/>
            <person name="Viragh M."/>
            <person name="Kuo A."/>
            <person name="Thoen E."/>
            <person name="Andreopoulos B."/>
            <person name="Lu D."/>
            <person name="Skrede I."/>
            <person name="Drula E."/>
            <person name="Henrissat B."/>
            <person name="Morin E."/>
            <person name="Kohler A."/>
            <person name="Barry K."/>
            <person name="LaButti K."/>
            <person name="Morin E."/>
            <person name="Salamov A."/>
            <person name="Lipzen A."/>
            <person name="Mereny Z."/>
            <person name="Hegedus B."/>
            <person name="Baldrian P."/>
            <person name="Stursova M."/>
            <person name="Weitz H."/>
            <person name="Taylor A."/>
            <person name="Grigoriev I.V."/>
            <person name="Nagy L.G."/>
            <person name="Martin F."/>
            <person name="Kauserud H."/>
        </authorList>
    </citation>
    <scope>NUCLEOTIDE SEQUENCE</scope>
    <source>
        <strain evidence="3">CBHHK173m</strain>
    </source>
</reference>
<feature type="transmembrane region" description="Helical" evidence="2">
    <location>
        <begin position="306"/>
        <end position="329"/>
    </location>
</feature>
<evidence type="ECO:0000313" key="4">
    <source>
        <dbReference type="Proteomes" id="UP001222325"/>
    </source>
</evidence>
<keyword evidence="2" id="KW-0472">Membrane</keyword>
<feature type="region of interest" description="Disordered" evidence="1">
    <location>
        <begin position="559"/>
        <end position="582"/>
    </location>
</feature>
<evidence type="ECO:0000313" key="3">
    <source>
        <dbReference type="EMBL" id="KAJ7078729.1"/>
    </source>
</evidence>
<feature type="compositionally biased region" description="Polar residues" evidence="1">
    <location>
        <begin position="469"/>
        <end position="505"/>
    </location>
</feature>
<gene>
    <name evidence="3" type="ORF">B0H15DRAFT_933710</name>
</gene>
<keyword evidence="4" id="KW-1185">Reference proteome</keyword>
<dbReference type="Proteomes" id="UP001222325">
    <property type="component" value="Unassembled WGS sequence"/>
</dbReference>